<gene>
    <name evidence="1" type="ORF">HLB00_00140</name>
</gene>
<dbReference type="EMBL" id="JABGBP010000006">
    <property type="protein sequence ID" value="NOL59248.1"/>
    <property type="molecule type" value="Genomic_DNA"/>
</dbReference>
<organism evidence="1 2">
    <name type="scientific">Ferroplasma acidiphilum</name>
    <dbReference type="NCBI Taxonomy" id="74969"/>
    <lineage>
        <taxon>Archaea</taxon>
        <taxon>Methanobacteriati</taxon>
        <taxon>Thermoplasmatota</taxon>
        <taxon>Thermoplasmata</taxon>
        <taxon>Thermoplasmatales</taxon>
        <taxon>Ferroplasmaceae</taxon>
        <taxon>Ferroplasma</taxon>
    </lineage>
</organism>
<sequence>HSCHRKDGVIEPCGKCSKCLGILLFIEASGGKPEDILYSSDDVRLLKRRLSKARLRLDPDERIYAESKIGLYSG</sequence>
<accession>A0A7K4FLK8</accession>
<evidence type="ECO:0000313" key="1">
    <source>
        <dbReference type="EMBL" id="NOL59248.1"/>
    </source>
</evidence>
<proteinExistence type="predicted"/>
<name>A0A7K4FLK8_9ARCH</name>
<comment type="caution">
    <text evidence="1">The sequence shown here is derived from an EMBL/GenBank/DDBJ whole genome shotgun (WGS) entry which is preliminary data.</text>
</comment>
<feature type="non-terminal residue" evidence="1">
    <location>
        <position position="74"/>
    </location>
</feature>
<dbReference type="Proteomes" id="UP000546917">
    <property type="component" value="Unassembled WGS sequence"/>
</dbReference>
<dbReference type="AlphaFoldDB" id="A0A7K4FLK8"/>
<evidence type="ECO:0000313" key="2">
    <source>
        <dbReference type="Proteomes" id="UP000546917"/>
    </source>
</evidence>
<reference evidence="1 2" key="1">
    <citation type="submission" date="2020-05" db="EMBL/GenBank/DDBJ databases">
        <authorList>
            <person name="Zhang R."/>
        </authorList>
    </citation>
    <scope>NUCLEOTIDE SEQUENCE [LARGE SCALE GENOMIC DNA]</scope>
    <source>
        <strain evidence="1 2">DSM 28986</strain>
    </source>
</reference>
<protein>
    <submittedName>
        <fullName evidence="1">Metal-binding protein</fullName>
    </submittedName>
</protein>
<feature type="non-terminal residue" evidence="1">
    <location>
        <position position="1"/>
    </location>
</feature>